<dbReference type="Proteomes" id="UP001234178">
    <property type="component" value="Unassembled WGS sequence"/>
</dbReference>
<reference evidence="2 3" key="1">
    <citation type="journal article" date="2023" name="Nucleic Acids Res.">
        <title>The hologenome of Daphnia magna reveals possible DNA methylation and microbiome-mediated evolution of the host genome.</title>
        <authorList>
            <person name="Chaturvedi A."/>
            <person name="Li X."/>
            <person name="Dhandapani V."/>
            <person name="Marshall H."/>
            <person name="Kissane S."/>
            <person name="Cuenca-Cambronero M."/>
            <person name="Asole G."/>
            <person name="Calvet F."/>
            <person name="Ruiz-Romero M."/>
            <person name="Marangio P."/>
            <person name="Guigo R."/>
            <person name="Rago D."/>
            <person name="Mirbahai L."/>
            <person name="Eastwood N."/>
            <person name="Colbourne J.K."/>
            <person name="Zhou J."/>
            <person name="Mallon E."/>
            <person name="Orsini L."/>
        </authorList>
    </citation>
    <scope>NUCLEOTIDE SEQUENCE [LARGE SCALE GENOMIC DNA]</scope>
    <source>
        <strain evidence="2">LRV0_1</strain>
    </source>
</reference>
<organism evidence="2 3">
    <name type="scientific">Daphnia magna</name>
    <dbReference type="NCBI Taxonomy" id="35525"/>
    <lineage>
        <taxon>Eukaryota</taxon>
        <taxon>Metazoa</taxon>
        <taxon>Ecdysozoa</taxon>
        <taxon>Arthropoda</taxon>
        <taxon>Crustacea</taxon>
        <taxon>Branchiopoda</taxon>
        <taxon>Diplostraca</taxon>
        <taxon>Cladocera</taxon>
        <taxon>Anomopoda</taxon>
        <taxon>Daphniidae</taxon>
        <taxon>Daphnia</taxon>
    </lineage>
</organism>
<dbReference type="EMBL" id="JAOYFB010000005">
    <property type="protein sequence ID" value="KAK4017220.1"/>
    <property type="molecule type" value="Genomic_DNA"/>
</dbReference>
<accession>A0ABQ9ZWC4</accession>
<keyword evidence="3" id="KW-1185">Reference proteome</keyword>
<protein>
    <submittedName>
        <fullName evidence="2">Uncharacterized protein</fullName>
    </submittedName>
</protein>
<feature type="region of interest" description="Disordered" evidence="1">
    <location>
        <begin position="1"/>
        <end position="29"/>
    </location>
</feature>
<feature type="compositionally biased region" description="Low complexity" evidence="1">
    <location>
        <begin position="8"/>
        <end position="21"/>
    </location>
</feature>
<evidence type="ECO:0000313" key="2">
    <source>
        <dbReference type="EMBL" id="KAK4017220.1"/>
    </source>
</evidence>
<evidence type="ECO:0000256" key="1">
    <source>
        <dbReference type="SAM" id="MobiDB-lite"/>
    </source>
</evidence>
<name>A0ABQ9ZWC4_9CRUS</name>
<comment type="caution">
    <text evidence="2">The sequence shown here is derived from an EMBL/GenBank/DDBJ whole genome shotgun (WGS) entry which is preliminary data.</text>
</comment>
<proteinExistence type="predicted"/>
<sequence>MKRRSAIIKKSASIVSSTSSSPTDDDLKGTKTIQADVSKYADWPFEEPVAAHEGLYISHTFQGFDGSLFVPGEDKNFASQHSAYVPRQNGGLKK</sequence>
<evidence type="ECO:0000313" key="3">
    <source>
        <dbReference type="Proteomes" id="UP001234178"/>
    </source>
</evidence>
<gene>
    <name evidence="2" type="ORF">OUZ56_032169</name>
</gene>